<dbReference type="EnsemblMetazoa" id="G5001.2">
    <property type="protein sequence ID" value="G5001.2:cds"/>
    <property type="gene ID" value="G5001"/>
</dbReference>
<dbReference type="Proteomes" id="UP000005408">
    <property type="component" value="Unassembled WGS sequence"/>
</dbReference>
<evidence type="ECO:0000259" key="7">
    <source>
        <dbReference type="PROSITE" id="PS51684"/>
    </source>
</evidence>
<dbReference type="GO" id="GO:0030488">
    <property type="term" value="P:tRNA methylation"/>
    <property type="evidence" value="ECO:0007669"/>
    <property type="project" value="TreeGrafter"/>
</dbReference>
<dbReference type="AlphaFoldDB" id="A0A8W8N2A3"/>
<keyword evidence="9" id="KW-1185">Reference proteome</keyword>
<organism evidence="8 9">
    <name type="scientific">Magallana gigas</name>
    <name type="common">Pacific oyster</name>
    <name type="synonym">Crassostrea gigas</name>
    <dbReference type="NCBI Taxonomy" id="29159"/>
    <lineage>
        <taxon>Eukaryota</taxon>
        <taxon>Metazoa</taxon>
        <taxon>Spiralia</taxon>
        <taxon>Lophotrochozoa</taxon>
        <taxon>Mollusca</taxon>
        <taxon>Bivalvia</taxon>
        <taxon>Autobranchia</taxon>
        <taxon>Pteriomorphia</taxon>
        <taxon>Ostreida</taxon>
        <taxon>Ostreoidea</taxon>
        <taxon>Ostreidae</taxon>
        <taxon>Magallana</taxon>
    </lineage>
</organism>
<evidence type="ECO:0000256" key="1">
    <source>
        <dbReference type="ARBA" id="ARBA00004797"/>
    </source>
</evidence>
<reference evidence="8" key="1">
    <citation type="submission" date="2022-08" db="UniProtKB">
        <authorList>
            <consortium name="EnsemblMetazoa"/>
        </authorList>
    </citation>
    <scope>IDENTIFICATION</scope>
    <source>
        <strain evidence="8">05x7-T-G4-1.051#20</strain>
    </source>
</reference>
<dbReference type="InterPro" id="IPR056744">
    <property type="entry name" value="TRM5/TYW2-like_N"/>
</dbReference>
<keyword evidence="3" id="KW-0808">Transferase</keyword>
<dbReference type="PROSITE" id="PS51684">
    <property type="entry name" value="SAM_MT_TRM5_TYW2"/>
    <property type="match status" value="1"/>
</dbReference>
<evidence type="ECO:0000313" key="8">
    <source>
        <dbReference type="EnsemblMetazoa" id="G5001.2:cds"/>
    </source>
</evidence>
<keyword evidence="5" id="KW-0819">tRNA processing</keyword>
<dbReference type="PANTHER" id="PTHR23245:SF25">
    <property type="entry name" value="TRNA WYBUTOSINE-SYNTHESIZING PROTEIN 2 HOMOLOG"/>
    <property type="match status" value="1"/>
</dbReference>
<dbReference type="Gene3D" id="3.40.50.150">
    <property type="entry name" value="Vaccinia Virus protein VP39"/>
    <property type="match status" value="1"/>
</dbReference>
<comment type="pathway">
    <text evidence="1">tRNA modification; wybutosine-tRNA(Phe) biosynthesis.</text>
</comment>
<evidence type="ECO:0000313" key="9">
    <source>
        <dbReference type="Proteomes" id="UP000005408"/>
    </source>
</evidence>
<keyword evidence="4" id="KW-0949">S-adenosyl-L-methionine</keyword>
<dbReference type="SUPFAM" id="SSF53335">
    <property type="entry name" value="S-adenosyl-L-methionine-dependent methyltransferases"/>
    <property type="match status" value="1"/>
</dbReference>
<evidence type="ECO:0000256" key="6">
    <source>
        <dbReference type="ARBA" id="ARBA00049400"/>
    </source>
</evidence>
<dbReference type="PANTHER" id="PTHR23245">
    <property type="entry name" value="TRNA METHYLTRANSFERASE"/>
    <property type="match status" value="1"/>
</dbReference>
<sequence length="389" mass="43905">MLLENPVDWKIVQIQLPASKKNQIISPYQQIVSAIDKFLRDHGGAELTEDLRSDIPRRWERHGDLVMIDACFQNPFWGQYGDDIWRLIAEVLSCDRLAQKGSIASNGYRTPSVRLLLGQDGWVEHVDNGIRYTYDVTKCMFSAGNVTEKLRVSRFHCENETVVDLYAGIGYFTLPYLVHARADRLHACEWNPDAVEALRKNLRLNGVEDRCVVHFGDNRQLCPKDVADRVNLGLIPSSEPGWETACAALKGCSGGILHIHGNVETGKSTPKSCMNDCDESENVKCSNNRTENEIDSMKVSERNLTNSTDKCSSNCSKCSDLSAKTQPNSTKEIWRDWSLGVSSKIRVILERLHTPHIWQTKVLHIEHVKSYAPHIDHLVVDIECRPVPG</sequence>
<name>A0A8W8N2A3_MAGGI</name>
<evidence type="ECO:0000256" key="2">
    <source>
        <dbReference type="ARBA" id="ARBA00012265"/>
    </source>
</evidence>
<dbReference type="Pfam" id="PF02475">
    <property type="entry name" value="TRM5-TYW2_MTfase"/>
    <property type="match status" value="1"/>
</dbReference>
<dbReference type="Gene3D" id="3.30.300.110">
    <property type="entry name" value="Met-10+ protein-like domains"/>
    <property type="match status" value="1"/>
</dbReference>
<dbReference type="GO" id="GO:0031591">
    <property type="term" value="P:wybutosine biosynthetic process"/>
    <property type="evidence" value="ECO:0007669"/>
    <property type="project" value="TreeGrafter"/>
</dbReference>
<dbReference type="Pfam" id="PF25133">
    <property type="entry name" value="TYW2_N_2"/>
    <property type="match status" value="1"/>
</dbReference>
<proteinExistence type="predicted"/>
<protein>
    <recommendedName>
        <fullName evidence="2">tRNA(Phe) (4-demethylwyosine(37)-C(7)) aminocarboxypropyltransferase</fullName>
        <ecNumber evidence="2">2.5.1.114</ecNumber>
    </recommendedName>
</protein>
<dbReference type="CDD" id="cd02440">
    <property type="entry name" value="AdoMet_MTases"/>
    <property type="match status" value="1"/>
</dbReference>
<accession>A0A8W8N2A3</accession>
<dbReference type="InterPro" id="IPR030382">
    <property type="entry name" value="MeTrfase_TRM5/TYW2"/>
</dbReference>
<comment type="catalytic activity">
    <reaction evidence="6">
        <text>4-demethylwyosine(37) in tRNA(Phe) + S-adenosyl-L-methionine = 4-demethyl-7-[(3S)-3-amino-3-carboxypropyl]wyosine(37) in tRNA(Phe) + S-methyl-5'-thioadenosine + H(+)</text>
        <dbReference type="Rhea" id="RHEA:36355"/>
        <dbReference type="Rhea" id="RHEA-COMP:10164"/>
        <dbReference type="Rhea" id="RHEA-COMP:10378"/>
        <dbReference type="ChEBI" id="CHEBI:15378"/>
        <dbReference type="ChEBI" id="CHEBI:17509"/>
        <dbReference type="ChEBI" id="CHEBI:59789"/>
        <dbReference type="ChEBI" id="CHEBI:64315"/>
        <dbReference type="ChEBI" id="CHEBI:73550"/>
        <dbReference type="EC" id="2.5.1.114"/>
    </reaction>
</comment>
<dbReference type="EC" id="2.5.1.114" evidence="2"/>
<feature type="domain" description="SAM-dependent methyltransferase TRM5/TYW2-type" evidence="7">
    <location>
        <begin position="59"/>
        <end position="386"/>
    </location>
</feature>
<evidence type="ECO:0000256" key="5">
    <source>
        <dbReference type="ARBA" id="ARBA00022694"/>
    </source>
</evidence>
<evidence type="ECO:0000256" key="4">
    <source>
        <dbReference type="ARBA" id="ARBA00022691"/>
    </source>
</evidence>
<dbReference type="GO" id="GO:0102522">
    <property type="term" value="F:tRNA 4-demethylwyosine alpha-amino-alpha-carboxypropyltransferase activity"/>
    <property type="evidence" value="ECO:0007669"/>
    <property type="project" value="UniProtKB-EC"/>
</dbReference>
<dbReference type="GO" id="GO:0008175">
    <property type="term" value="F:tRNA methyltransferase activity"/>
    <property type="evidence" value="ECO:0007669"/>
    <property type="project" value="TreeGrafter"/>
</dbReference>
<dbReference type="InterPro" id="IPR056743">
    <property type="entry name" value="TRM5-TYW2-like_MTfase"/>
</dbReference>
<dbReference type="GO" id="GO:0005737">
    <property type="term" value="C:cytoplasm"/>
    <property type="evidence" value="ECO:0007669"/>
    <property type="project" value="TreeGrafter"/>
</dbReference>
<dbReference type="InterPro" id="IPR029063">
    <property type="entry name" value="SAM-dependent_MTases_sf"/>
</dbReference>
<evidence type="ECO:0000256" key="3">
    <source>
        <dbReference type="ARBA" id="ARBA00022679"/>
    </source>
</evidence>